<proteinExistence type="predicted"/>
<sequence>MKVARMYLWSKNEKGKPKDKKKLMLIYNEREQLNDPSRKNSKHTILKSALVKFPDIYNQNSRSAVDFFIERKKLSEGRRKQLICVKCRSCLTFAKQDISYQQAGSNCCTGVLLVISRVRRGFRHHFCRRIVETMLEIRKLLEA</sequence>
<organism evidence="1 2">
    <name type="scientific">Ancylostoma ceylanicum</name>
    <dbReference type="NCBI Taxonomy" id="53326"/>
    <lineage>
        <taxon>Eukaryota</taxon>
        <taxon>Metazoa</taxon>
        <taxon>Ecdysozoa</taxon>
        <taxon>Nematoda</taxon>
        <taxon>Chromadorea</taxon>
        <taxon>Rhabditida</taxon>
        <taxon>Rhabditina</taxon>
        <taxon>Rhabditomorpha</taxon>
        <taxon>Strongyloidea</taxon>
        <taxon>Ancylostomatidae</taxon>
        <taxon>Ancylostomatinae</taxon>
        <taxon>Ancylostoma</taxon>
    </lineage>
</organism>
<dbReference type="Proteomes" id="UP000024635">
    <property type="component" value="Unassembled WGS sequence"/>
</dbReference>
<name>A0A016RYH5_9BILA</name>
<reference evidence="2" key="1">
    <citation type="journal article" date="2015" name="Nat. Genet.">
        <title>The genome and transcriptome of the zoonotic hookworm Ancylostoma ceylanicum identify infection-specific gene families.</title>
        <authorList>
            <person name="Schwarz E.M."/>
            <person name="Hu Y."/>
            <person name="Antoshechkin I."/>
            <person name="Miller M.M."/>
            <person name="Sternberg P.W."/>
            <person name="Aroian R.V."/>
        </authorList>
    </citation>
    <scope>NUCLEOTIDE SEQUENCE</scope>
    <source>
        <strain evidence="2">HY135</strain>
    </source>
</reference>
<comment type="caution">
    <text evidence="1">The sequence shown here is derived from an EMBL/GenBank/DDBJ whole genome shotgun (WGS) entry which is preliminary data.</text>
</comment>
<accession>A0A016RYH5</accession>
<keyword evidence="2" id="KW-1185">Reference proteome</keyword>
<evidence type="ECO:0000313" key="2">
    <source>
        <dbReference type="Proteomes" id="UP000024635"/>
    </source>
</evidence>
<evidence type="ECO:0000313" key="1">
    <source>
        <dbReference type="EMBL" id="EYB83127.1"/>
    </source>
</evidence>
<gene>
    <name evidence="1" type="primary">Acey_s0342.g3035</name>
    <name evidence="1" type="ORF">Y032_0342g3035</name>
</gene>
<protein>
    <submittedName>
        <fullName evidence="1">Uncharacterized protein</fullName>
    </submittedName>
</protein>
<dbReference type="AlphaFoldDB" id="A0A016RYH5"/>
<dbReference type="EMBL" id="JARK01001678">
    <property type="protein sequence ID" value="EYB83127.1"/>
    <property type="molecule type" value="Genomic_DNA"/>
</dbReference>